<dbReference type="AlphaFoldDB" id="A0A0K8ME75"/>
<dbReference type="Proteomes" id="UP000036771">
    <property type="component" value="Unassembled WGS sequence"/>
</dbReference>
<evidence type="ECO:0000313" key="2">
    <source>
        <dbReference type="Proteomes" id="UP000036771"/>
    </source>
</evidence>
<proteinExistence type="predicted"/>
<keyword evidence="2" id="KW-1185">Reference proteome</keyword>
<gene>
    <name evidence="1" type="ORF">Cva_01165</name>
</gene>
<reference evidence="1 2" key="1">
    <citation type="submission" date="2015-03" db="EMBL/GenBank/DDBJ databases">
        <title>Caedibacter varicaedens, whole genome shotgun sequence.</title>
        <authorList>
            <person name="Suzuki H."/>
            <person name="Dapper A.L."/>
            <person name="Gibson A.K."/>
            <person name="Jackson C."/>
            <person name="Lee H."/>
            <person name="Pejaver V.R."/>
            <person name="Doak T."/>
            <person name="Lynch M."/>
        </authorList>
    </citation>
    <scope>NUCLEOTIDE SEQUENCE [LARGE SCALE GENOMIC DNA]</scope>
</reference>
<evidence type="ECO:0000313" key="1">
    <source>
        <dbReference type="EMBL" id="GAO98503.1"/>
    </source>
</evidence>
<dbReference type="EMBL" id="BBVC01000063">
    <property type="protein sequence ID" value="GAO98503.1"/>
    <property type="molecule type" value="Genomic_DNA"/>
</dbReference>
<dbReference type="STRING" id="1629334.Cva_01165"/>
<organism evidence="1 2">
    <name type="scientific">Caedimonas varicaedens</name>
    <dbReference type="NCBI Taxonomy" id="1629334"/>
    <lineage>
        <taxon>Bacteria</taxon>
        <taxon>Pseudomonadati</taxon>
        <taxon>Pseudomonadota</taxon>
        <taxon>Alphaproteobacteria</taxon>
        <taxon>Holosporales</taxon>
        <taxon>Caedimonadaceae</taxon>
        <taxon>Caedimonas</taxon>
    </lineage>
</organism>
<protein>
    <submittedName>
        <fullName evidence="1">Uncharacterized protein</fullName>
    </submittedName>
</protein>
<comment type="caution">
    <text evidence="1">The sequence shown here is derived from an EMBL/GenBank/DDBJ whole genome shotgun (WGS) entry which is preliminary data.</text>
</comment>
<name>A0A0K8ME75_9PROT</name>
<sequence>MWVNRPPDLYVLAEKKLISFAGESQKVWVNSLRSGRFARESWMKIAAAKECDKFDKLLKNKKQNLLSSTDKGHFLQTSSGNIFLEEEKESFCQDWSCRLIHQKSRETLEFEQLVEKGGYLIWITPQGFILQTVVDWSGNRPWCLRWTP</sequence>
<accession>A0A0K8ME75</accession>